<dbReference type="AlphaFoldDB" id="A0A699I261"/>
<gene>
    <name evidence="2" type="ORF">Tci_484185</name>
</gene>
<reference evidence="2" key="1">
    <citation type="journal article" date="2019" name="Sci. Rep.">
        <title>Draft genome of Tanacetum cinerariifolium, the natural source of mosquito coil.</title>
        <authorList>
            <person name="Yamashiro T."/>
            <person name="Shiraishi A."/>
            <person name="Satake H."/>
            <person name="Nakayama K."/>
        </authorList>
    </citation>
    <scope>NUCLEOTIDE SEQUENCE</scope>
</reference>
<sequence length="424" mass="46929">MKMHVDNGSRCQEGSCDMVCSCGMMSLHKFDLEKFNGSNDFTLWKVKMRALLVQQGCAVALEGEDKFSKDTKEEVKKEIMAKALFEILYRLLMRCYGRLYQKQRLYTLQMFESTQVKDHLDTFNRIILDLQGVGVKVDDEDNALILLCSLPGLYENFVDTMLYGRTTIFVNDVKDALLSKELKRKVFGDEGSGSGLFAGILKEIVHRKKGNSKGESSNSGSADVIQDGYDDRDFGDVLTVCSASNAVTWIMDTGASYHMTFSRDLFTSFKEWNGTVKLGNDAVLSTKGSGIVQIKMHDGIVKKFDCWFVPGLKKNLLSLGTLAKNGLKYHGDGEWVKVSKGALVLMKGKLQHGIYFLQGSSVIGTAAGLSVLSKQGLLGGDVTGKIQFCEACVKGKQRRVKFSVTPSNLGSSGILNIRGRYFMD</sequence>
<comment type="caution">
    <text evidence="2">The sequence shown here is derived from an EMBL/GenBank/DDBJ whole genome shotgun (WGS) entry which is preliminary data.</text>
</comment>
<dbReference type="InterPro" id="IPR054722">
    <property type="entry name" value="PolX-like_BBD"/>
</dbReference>
<dbReference type="Pfam" id="PF14223">
    <property type="entry name" value="Retrotran_gag_2"/>
    <property type="match status" value="1"/>
</dbReference>
<feature type="domain" description="Retrovirus-related Pol polyprotein from transposon TNT 1-94-like beta-barrel" evidence="1">
    <location>
        <begin position="249"/>
        <end position="326"/>
    </location>
</feature>
<dbReference type="Pfam" id="PF22936">
    <property type="entry name" value="Pol_BBD"/>
    <property type="match status" value="1"/>
</dbReference>
<protein>
    <submittedName>
        <fullName evidence="2">Retrovirus-related Pol polyprotein from transposon TNT 1-94</fullName>
    </submittedName>
</protein>
<name>A0A699I261_TANCI</name>
<dbReference type="PANTHER" id="PTHR47592">
    <property type="entry name" value="PBF68 PROTEIN"/>
    <property type="match status" value="1"/>
</dbReference>
<dbReference type="EMBL" id="BKCJ010243094">
    <property type="protein sequence ID" value="GEZ12212.1"/>
    <property type="molecule type" value="Genomic_DNA"/>
</dbReference>
<organism evidence="2">
    <name type="scientific">Tanacetum cinerariifolium</name>
    <name type="common">Dalmatian daisy</name>
    <name type="synonym">Chrysanthemum cinerariifolium</name>
    <dbReference type="NCBI Taxonomy" id="118510"/>
    <lineage>
        <taxon>Eukaryota</taxon>
        <taxon>Viridiplantae</taxon>
        <taxon>Streptophyta</taxon>
        <taxon>Embryophyta</taxon>
        <taxon>Tracheophyta</taxon>
        <taxon>Spermatophyta</taxon>
        <taxon>Magnoliopsida</taxon>
        <taxon>eudicotyledons</taxon>
        <taxon>Gunneridae</taxon>
        <taxon>Pentapetalae</taxon>
        <taxon>asterids</taxon>
        <taxon>campanulids</taxon>
        <taxon>Asterales</taxon>
        <taxon>Asteraceae</taxon>
        <taxon>Asteroideae</taxon>
        <taxon>Anthemideae</taxon>
        <taxon>Anthemidinae</taxon>
        <taxon>Tanacetum</taxon>
    </lineage>
</organism>
<proteinExistence type="predicted"/>
<evidence type="ECO:0000259" key="1">
    <source>
        <dbReference type="Pfam" id="PF22936"/>
    </source>
</evidence>
<evidence type="ECO:0000313" key="2">
    <source>
        <dbReference type="EMBL" id="GEZ12212.1"/>
    </source>
</evidence>
<accession>A0A699I261</accession>